<dbReference type="GO" id="GO:0005886">
    <property type="term" value="C:plasma membrane"/>
    <property type="evidence" value="ECO:0007669"/>
    <property type="project" value="UniProtKB-SubCell"/>
</dbReference>
<evidence type="ECO:0000256" key="1">
    <source>
        <dbReference type="ARBA" id="ARBA00004417"/>
    </source>
</evidence>
<dbReference type="Proteomes" id="UP000295525">
    <property type="component" value="Unassembled WGS sequence"/>
</dbReference>
<dbReference type="Gene3D" id="3.40.50.300">
    <property type="entry name" value="P-loop containing nucleotide triphosphate hydrolases"/>
    <property type="match status" value="1"/>
</dbReference>
<organism evidence="9 10">
    <name type="scientific">Paralcaligenes ureilyticus</name>
    <dbReference type="NCBI Taxonomy" id="627131"/>
    <lineage>
        <taxon>Bacteria</taxon>
        <taxon>Pseudomonadati</taxon>
        <taxon>Pseudomonadota</taxon>
        <taxon>Betaproteobacteria</taxon>
        <taxon>Burkholderiales</taxon>
        <taxon>Alcaligenaceae</taxon>
        <taxon>Paralcaligenes</taxon>
    </lineage>
</organism>
<dbReference type="CDD" id="cd03257">
    <property type="entry name" value="ABC_NikE_OppD_transporters"/>
    <property type="match status" value="1"/>
</dbReference>
<dbReference type="PROSITE" id="PS50893">
    <property type="entry name" value="ABC_TRANSPORTER_2"/>
    <property type="match status" value="1"/>
</dbReference>
<dbReference type="InterPro" id="IPR017871">
    <property type="entry name" value="ABC_transporter-like_CS"/>
</dbReference>
<dbReference type="FunFam" id="3.40.50.300:FF:000016">
    <property type="entry name" value="Oligopeptide ABC transporter ATP-binding component"/>
    <property type="match status" value="1"/>
</dbReference>
<dbReference type="InterPro" id="IPR003593">
    <property type="entry name" value="AAA+_ATPase"/>
</dbReference>
<comment type="subcellular location">
    <subcellularLocation>
        <location evidence="1">Cell inner membrane</location>
        <topology evidence="1">Peripheral membrane protein</topology>
    </subcellularLocation>
</comment>
<evidence type="ECO:0000256" key="5">
    <source>
        <dbReference type="ARBA" id="ARBA00022741"/>
    </source>
</evidence>
<dbReference type="Pfam" id="PF08352">
    <property type="entry name" value="oligo_HPY"/>
    <property type="match status" value="1"/>
</dbReference>
<dbReference type="EMBL" id="SMAJ01000001">
    <property type="protein sequence ID" value="TCT11086.1"/>
    <property type="molecule type" value="Genomic_DNA"/>
</dbReference>
<dbReference type="InterPro" id="IPR050388">
    <property type="entry name" value="ABC_Ni/Peptide_Import"/>
</dbReference>
<keyword evidence="10" id="KW-1185">Reference proteome</keyword>
<evidence type="ECO:0000313" key="10">
    <source>
        <dbReference type="Proteomes" id="UP000295525"/>
    </source>
</evidence>
<reference evidence="9 10" key="1">
    <citation type="submission" date="2019-03" db="EMBL/GenBank/DDBJ databases">
        <title>Genomic Encyclopedia of Type Strains, Phase IV (KMG-IV): sequencing the most valuable type-strain genomes for metagenomic binning, comparative biology and taxonomic classification.</title>
        <authorList>
            <person name="Goeker M."/>
        </authorList>
    </citation>
    <scope>NUCLEOTIDE SEQUENCE [LARGE SCALE GENOMIC DNA]</scope>
    <source>
        <strain evidence="9 10">DSM 24591</strain>
    </source>
</reference>
<name>A0A4R3MCF9_9BURK</name>
<dbReference type="InterPro" id="IPR003439">
    <property type="entry name" value="ABC_transporter-like_ATP-bd"/>
</dbReference>
<keyword evidence="5" id="KW-0547">Nucleotide-binding</keyword>
<comment type="similarity">
    <text evidence="2">Belongs to the ABC transporter superfamily.</text>
</comment>
<dbReference type="PANTHER" id="PTHR43297">
    <property type="entry name" value="OLIGOPEPTIDE TRANSPORT ATP-BINDING PROTEIN APPD"/>
    <property type="match status" value="1"/>
</dbReference>
<evidence type="ECO:0000256" key="4">
    <source>
        <dbReference type="ARBA" id="ARBA00022475"/>
    </source>
</evidence>
<evidence type="ECO:0000256" key="7">
    <source>
        <dbReference type="ARBA" id="ARBA00023136"/>
    </source>
</evidence>
<evidence type="ECO:0000259" key="8">
    <source>
        <dbReference type="PROSITE" id="PS50893"/>
    </source>
</evidence>
<dbReference type="RefSeq" id="WP_132579486.1">
    <property type="nucleotide sequence ID" value="NZ_SMAJ01000001.1"/>
</dbReference>
<dbReference type="NCBIfam" id="TIGR01727">
    <property type="entry name" value="oligo_HPY"/>
    <property type="match status" value="1"/>
</dbReference>
<dbReference type="OrthoDB" id="9802772at2"/>
<dbReference type="PANTHER" id="PTHR43297:SF2">
    <property type="entry name" value="DIPEPTIDE TRANSPORT ATP-BINDING PROTEIN DPPD"/>
    <property type="match status" value="1"/>
</dbReference>
<protein>
    <submittedName>
        <fullName evidence="9">Peptide/nickel transport system ATP-binding protein/oligopeptide transport system ATP-binding protein</fullName>
    </submittedName>
</protein>
<evidence type="ECO:0000256" key="2">
    <source>
        <dbReference type="ARBA" id="ARBA00005417"/>
    </source>
</evidence>
<dbReference type="InterPro" id="IPR027417">
    <property type="entry name" value="P-loop_NTPase"/>
</dbReference>
<dbReference type="Pfam" id="PF00005">
    <property type="entry name" value="ABC_tran"/>
    <property type="match status" value="1"/>
</dbReference>
<dbReference type="GO" id="GO:0015833">
    <property type="term" value="P:peptide transport"/>
    <property type="evidence" value="ECO:0007669"/>
    <property type="project" value="InterPro"/>
</dbReference>
<dbReference type="PROSITE" id="PS00211">
    <property type="entry name" value="ABC_TRANSPORTER_1"/>
    <property type="match status" value="1"/>
</dbReference>
<dbReference type="SUPFAM" id="SSF52540">
    <property type="entry name" value="P-loop containing nucleoside triphosphate hydrolases"/>
    <property type="match status" value="1"/>
</dbReference>
<proteinExistence type="inferred from homology"/>
<dbReference type="InterPro" id="IPR013563">
    <property type="entry name" value="Oligopep_ABC_C"/>
</dbReference>
<keyword evidence="4" id="KW-1003">Cell membrane</keyword>
<gene>
    <name evidence="9" type="ORF">EDC26_101314</name>
</gene>
<accession>A0A4R3MCF9</accession>
<dbReference type="GO" id="GO:0016887">
    <property type="term" value="F:ATP hydrolysis activity"/>
    <property type="evidence" value="ECO:0007669"/>
    <property type="project" value="InterPro"/>
</dbReference>
<dbReference type="SMART" id="SM00382">
    <property type="entry name" value="AAA"/>
    <property type="match status" value="1"/>
</dbReference>
<sequence length="332" mass="35958">MATETPSLELRDLRTEFRIDGTWYAAVRGVSLSVAKNETLAIVGESGSGKSVTALSILRLMPSSGARHGGGQVLLEGKDLTGLSESQMAAVRGNDIAMIFQEPMTSLNPTMTIGDQIAEAVRQHRKLGWKEARKIALDVLEEVKIPAATQRFNDYPHQFSGGMRQRVMIAMALACRPKVLLADEPTTALDVTIQAQILTLLDDLKQAYGMSVVFITHNLGVVAQIADRVAVMYGGEIVELADADTLFARPTHPYTEALLHAMPRVDTDTISLKPIPGSVPAITAMPKGCTFAARCPLRESICETEHPSLSTLADGRHQVRCFVRARQSGEPA</sequence>
<evidence type="ECO:0000313" key="9">
    <source>
        <dbReference type="EMBL" id="TCT11086.1"/>
    </source>
</evidence>
<evidence type="ECO:0000256" key="6">
    <source>
        <dbReference type="ARBA" id="ARBA00022840"/>
    </source>
</evidence>
<keyword evidence="3" id="KW-0813">Transport</keyword>
<comment type="caution">
    <text evidence="9">The sequence shown here is derived from an EMBL/GenBank/DDBJ whole genome shotgun (WGS) entry which is preliminary data.</text>
</comment>
<evidence type="ECO:0000256" key="3">
    <source>
        <dbReference type="ARBA" id="ARBA00022448"/>
    </source>
</evidence>
<feature type="domain" description="ABC transporter" evidence="8">
    <location>
        <begin position="8"/>
        <end position="259"/>
    </location>
</feature>
<dbReference type="GO" id="GO:0055085">
    <property type="term" value="P:transmembrane transport"/>
    <property type="evidence" value="ECO:0007669"/>
    <property type="project" value="UniProtKB-ARBA"/>
</dbReference>
<keyword evidence="6 9" id="KW-0067">ATP-binding</keyword>
<keyword evidence="7" id="KW-0472">Membrane</keyword>
<dbReference type="AlphaFoldDB" id="A0A4R3MCF9"/>
<dbReference type="GO" id="GO:0005524">
    <property type="term" value="F:ATP binding"/>
    <property type="evidence" value="ECO:0007669"/>
    <property type="project" value="UniProtKB-KW"/>
</dbReference>